<dbReference type="InterPro" id="IPR050553">
    <property type="entry name" value="Thioredoxin_ResA/DsbE_sf"/>
</dbReference>
<dbReference type="SUPFAM" id="SSF52833">
    <property type="entry name" value="Thioredoxin-like"/>
    <property type="match status" value="1"/>
</dbReference>
<evidence type="ECO:0000259" key="2">
    <source>
        <dbReference type="PROSITE" id="PS51352"/>
    </source>
</evidence>
<dbReference type="PANTHER" id="PTHR42852">
    <property type="entry name" value="THIOL:DISULFIDE INTERCHANGE PROTEIN DSBE"/>
    <property type="match status" value="1"/>
</dbReference>
<dbReference type="GO" id="GO:0016491">
    <property type="term" value="F:oxidoreductase activity"/>
    <property type="evidence" value="ECO:0007669"/>
    <property type="project" value="InterPro"/>
</dbReference>
<proteinExistence type="predicted"/>
<name>A0A1W1EAD5_9ZZZZ</name>
<evidence type="ECO:0000313" key="3">
    <source>
        <dbReference type="EMBL" id="SFV90869.1"/>
    </source>
</evidence>
<feature type="transmembrane region" description="Helical" evidence="1">
    <location>
        <begin position="12"/>
        <end position="33"/>
    </location>
</feature>
<evidence type="ECO:0000256" key="1">
    <source>
        <dbReference type="SAM" id="Phobius"/>
    </source>
</evidence>
<protein>
    <submittedName>
        <fullName evidence="3">Thioredoxin, putative</fullName>
    </submittedName>
</protein>
<reference evidence="3" key="1">
    <citation type="submission" date="2016-10" db="EMBL/GenBank/DDBJ databases">
        <authorList>
            <person name="de Groot N.N."/>
        </authorList>
    </citation>
    <scope>NUCLEOTIDE SEQUENCE</scope>
</reference>
<dbReference type="AlphaFoldDB" id="A0A1W1EAD5"/>
<dbReference type="Gene3D" id="3.40.30.10">
    <property type="entry name" value="Glutaredoxin"/>
    <property type="match status" value="1"/>
</dbReference>
<sequence length="167" mass="19248">MVSEKQSRWKGYVKEVVLGIAAIFIFSNIINYIRAPKLENDHFVLPPAHLIDGTTYRYKEGKPVILHFWGTWCPICRMEANNIDRLARSYEVITVAVNSQNVETVRTYMREHGLHYRVINDPEGKLAAQYRVEVFPTTFIFDTVGKLRFTLTGYTTSAGLTARMKML</sequence>
<keyword evidence="1" id="KW-0812">Transmembrane</keyword>
<dbReference type="PANTHER" id="PTHR42852:SF17">
    <property type="entry name" value="THIOREDOXIN-LIKE PROTEIN HI_1115"/>
    <property type="match status" value="1"/>
</dbReference>
<dbReference type="InterPro" id="IPR000866">
    <property type="entry name" value="AhpC/TSA"/>
</dbReference>
<dbReference type="PROSITE" id="PS51352">
    <property type="entry name" value="THIOREDOXIN_2"/>
    <property type="match status" value="1"/>
</dbReference>
<gene>
    <name evidence="3" type="ORF">MNB_SV-4-422</name>
</gene>
<dbReference type="CDD" id="cd03011">
    <property type="entry name" value="TlpA_like_ScsD_MtbDsbE"/>
    <property type="match status" value="1"/>
</dbReference>
<organism evidence="3">
    <name type="scientific">hydrothermal vent metagenome</name>
    <dbReference type="NCBI Taxonomy" id="652676"/>
    <lineage>
        <taxon>unclassified sequences</taxon>
        <taxon>metagenomes</taxon>
        <taxon>ecological metagenomes</taxon>
    </lineage>
</organism>
<dbReference type="GO" id="GO:0016209">
    <property type="term" value="F:antioxidant activity"/>
    <property type="evidence" value="ECO:0007669"/>
    <property type="project" value="InterPro"/>
</dbReference>
<accession>A0A1W1EAD5</accession>
<dbReference type="EMBL" id="FPIB01000026">
    <property type="protein sequence ID" value="SFV90869.1"/>
    <property type="molecule type" value="Genomic_DNA"/>
</dbReference>
<feature type="domain" description="Thioredoxin" evidence="2">
    <location>
        <begin position="34"/>
        <end position="167"/>
    </location>
</feature>
<dbReference type="InterPro" id="IPR036249">
    <property type="entry name" value="Thioredoxin-like_sf"/>
</dbReference>
<keyword evidence="1" id="KW-0472">Membrane</keyword>
<keyword evidence="1" id="KW-1133">Transmembrane helix</keyword>
<dbReference type="InterPro" id="IPR013766">
    <property type="entry name" value="Thioredoxin_domain"/>
</dbReference>
<dbReference type="Pfam" id="PF00578">
    <property type="entry name" value="AhpC-TSA"/>
    <property type="match status" value="1"/>
</dbReference>